<reference evidence="1" key="1">
    <citation type="journal article" date="2020" name="Stud. Mycol.">
        <title>101 Dothideomycetes genomes: a test case for predicting lifestyles and emergence of pathogens.</title>
        <authorList>
            <person name="Haridas S."/>
            <person name="Albert R."/>
            <person name="Binder M."/>
            <person name="Bloem J."/>
            <person name="Labutti K."/>
            <person name="Salamov A."/>
            <person name="Andreopoulos B."/>
            <person name="Baker S."/>
            <person name="Barry K."/>
            <person name="Bills G."/>
            <person name="Bluhm B."/>
            <person name="Cannon C."/>
            <person name="Castanera R."/>
            <person name="Culley D."/>
            <person name="Daum C."/>
            <person name="Ezra D."/>
            <person name="Gonzalez J."/>
            <person name="Henrissat B."/>
            <person name="Kuo A."/>
            <person name="Liang C."/>
            <person name="Lipzen A."/>
            <person name="Lutzoni F."/>
            <person name="Magnuson J."/>
            <person name="Mondo S."/>
            <person name="Nolan M."/>
            <person name="Ohm R."/>
            <person name="Pangilinan J."/>
            <person name="Park H.-J."/>
            <person name="Ramirez L."/>
            <person name="Alfaro M."/>
            <person name="Sun H."/>
            <person name="Tritt A."/>
            <person name="Yoshinaga Y."/>
            <person name="Zwiers L.-H."/>
            <person name="Turgeon B."/>
            <person name="Goodwin S."/>
            <person name="Spatafora J."/>
            <person name="Crous P."/>
            <person name="Grigoriev I."/>
        </authorList>
    </citation>
    <scope>NUCLEOTIDE SEQUENCE</scope>
    <source>
        <strain evidence="1">SCOH1-5</strain>
    </source>
</reference>
<name>A0A6A6FCU1_9PEZI</name>
<evidence type="ECO:0000313" key="2">
    <source>
        <dbReference type="Proteomes" id="UP000799539"/>
    </source>
</evidence>
<sequence length="151" mass="17168">MVRLLDASGTHVAALSRRTVSDQDARHFVVLGNLRAIARLAGLESPKERQTFVKGLVRSHDQARNKHWRQAWQTCSLEYQSSMELARPVNVTNLQFGFQDILMREAMDHLQRHKIRPPGIPLMPLSMPIRRTVDAYTDIAGYHCVQGPGAW</sequence>
<accession>A0A6A6FCU1</accession>
<dbReference type="EMBL" id="ML992678">
    <property type="protein sequence ID" value="KAF2211195.1"/>
    <property type="molecule type" value="Genomic_DNA"/>
</dbReference>
<protein>
    <submittedName>
        <fullName evidence="1">Uncharacterized protein</fullName>
    </submittedName>
</protein>
<dbReference type="AlphaFoldDB" id="A0A6A6FCU1"/>
<gene>
    <name evidence="1" type="ORF">CERZMDRAFT_98928</name>
</gene>
<keyword evidence="2" id="KW-1185">Reference proteome</keyword>
<evidence type="ECO:0000313" key="1">
    <source>
        <dbReference type="EMBL" id="KAF2211195.1"/>
    </source>
</evidence>
<dbReference type="Proteomes" id="UP000799539">
    <property type="component" value="Unassembled WGS sequence"/>
</dbReference>
<dbReference type="OrthoDB" id="5396937at2759"/>
<organism evidence="1 2">
    <name type="scientific">Cercospora zeae-maydis SCOH1-5</name>
    <dbReference type="NCBI Taxonomy" id="717836"/>
    <lineage>
        <taxon>Eukaryota</taxon>
        <taxon>Fungi</taxon>
        <taxon>Dikarya</taxon>
        <taxon>Ascomycota</taxon>
        <taxon>Pezizomycotina</taxon>
        <taxon>Dothideomycetes</taxon>
        <taxon>Dothideomycetidae</taxon>
        <taxon>Mycosphaerellales</taxon>
        <taxon>Mycosphaerellaceae</taxon>
        <taxon>Cercospora</taxon>
    </lineage>
</organism>
<proteinExistence type="predicted"/>